<keyword evidence="12 17" id="KW-0456">Lyase</keyword>
<evidence type="ECO:0000259" key="21">
    <source>
        <dbReference type="PROSITE" id="PS51385"/>
    </source>
</evidence>
<evidence type="ECO:0000256" key="1">
    <source>
        <dbReference type="ARBA" id="ARBA00000013"/>
    </source>
</evidence>
<evidence type="ECO:0000256" key="3">
    <source>
        <dbReference type="ARBA" id="ARBA00006001"/>
    </source>
</evidence>
<dbReference type="PANTHER" id="PTHR12592">
    <property type="entry name" value="ATP-DEPENDENT (S)-NAD(P)H-HYDRATE DEHYDRATASE FAMILY MEMBER"/>
    <property type="match status" value="1"/>
</dbReference>
<evidence type="ECO:0000256" key="6">
    <source>
        <dbReference type="ARBA" id="ARBA00022741"/>
    </source>
</evidence>
<keyword evidence="23" id="KW-1185">Reference proteome</keyword>
<feature type="binding site" evidence="17">
    <location>
        <position position="471"/>
    </location>
    <ligand>
        <name>AMP</name>
        <dbReference type="ChEBI" id="CHEBI:456215"/>
    </ligand>
</feature>
<dbReference type="Gene3D" id="3.40.1190.20">
    <property type="match status" value="1"/>
</dbReference>
<dbReference type="EMBL" id="CP125947">
    <property type="protein sequence ID" value="WHS63974.1"/>
    <property type="molecule type" value="Genomic_DNA"/>
</dbReference>
<dbReference type="PROSITE" id="PS51385">
    <property type="entry name" value="YJEF_N"/>
    <property type="match status" value="1"/>
</dbReference>
<evidence type="ECO:0000256" key="4">
    <source>
        <dbReference type="ARBA" id="ARBA00009524"/>
    </source>
</evidence>
<dbReference type="PANTHER" id="PTHR12592:SF0">
    <property type="entry name" value="ATP-DEPENDENT (S)-NAD(P)H-HYDRATE DEHYDRATASE"/>
    <property type="match status" value="1"/>
</dbReference>
<comment type="cofactor">
    <cofactor evidence="18">
        <name>K(+)</name>
        <dbReference type="ChEBI" id="CHEBI:29103"/>
    </cofactor>
    <text evidence="18">Binds 1 potassium ion per subunit.</text>
</comment>
<feature type="domain" description="YjeF N-terminal" evidence="21">
    <location>
        <begin position="24"/>
        <end position="242"/>
    </location>
</feature>
<comment type="cofactor">
    <cofactor evidence="17">
        <name>Mg(2+)</name>
        <dbReference type="ChEBI" id="CHEBI:18420"/>
    </cofactor>
</comment>
<keyword evidence="9 18" id="KW-0630">Potassium</keyword>
<dbReference type="HAMAP" id="MF_01965">
    <property type="entry name" value="NADHX_dehydratase"/>
    <property type="match status" value="1"/>
</dbReference>
<evidence type="ECO:0000256" key="7">
    <source>
        <dbReference type="ARBA" id="ARBA00022840"/>
    </source>
</evidence>
<protein>
    <recommendedName>
        <fullName evidence="17">ADP-dependent (S)-NAD(P)H-hydrate dehydratase</fullName>
        <ecNumber evidence="17">4.2.1.136</ecNumber>
    </recommendedName>
    <alternativeName>
        <fullName evidence="17">ADP-dependent NAD(P)HX dehydratase</fullName>
    </alternativeName>
</protein>
<evidence type="ECO:0000256" key="10">
    <source>
        <dbReference type="ARBA" id="ARBA00023027"/>
    </source>
</evidence>
<dbReference type="InterPro" id="IPR036652">
    <property type="entry name" value="YjeF_N_dom_sf"/>
</dbReference>
<sequence length="522" mass="55131">MLRIASDTTPTSAPGWPLFDTAATRRIEQDYARQLPTHTLMQRAGLAVARLAMAIAPHAQRIWIACGPGNNGGDGFEAAAQLKALRPLSQVLVSEVRAPQHLPADAKASWLRAQAAGVQWVEQCPEYMGAQDLCIDALLGIGLQDKSTTKPNTDQRRLLQLLQQVQRSSCPVLCVDIASGLNADTGQYLTELAPTAVPEHHPSPRHTLALLTLHPGLFTSQGRDACGQVWWDDLGYSTWNAQTPAAAPAARLSTRPTSGSQPARPHSSHKGSYGDVVILGGEGLGHRGLSMTGAAWLAALTALHAGAGRVMLALLDAEHRTDQAISPWPEIMLRQPQAQDWHSATVVCGCGGGQAIEPWLPTVLQQAPRLVLDADALNAISQSASLAKLLCSRATRQQSAILTPHPLEAARLLKTDTQSVQADRLRAASALAQQFQCTALLKGSGTVIASPASTPWINSSGNALLARGGTGDVLAGLTGAIWATGCTAEQAAVQAAFRHGQLADEWPAHIPFSASVLAMHLG</sequence>
<comment type="similarity">
    <text evidence="4 18">In the C-terminal section; belongs to the NnrD/CARKD family.</text>
</comment>
<keyword evidence="7 17" id="KW-0067">ATP-binding</keyword>
<feature type="binding site" evidence="17">
    <location>
        <position position="405"/>
    </location>
    <ligand>
        <name>(6S)-NADPHX</name>
        <dbReference type="ChEBI" id="CHEBI:64076"/>
    </ligand>
</feature>
<comment type="similarity">
    <text evidence="3 18">In the N-terminal section; belongs to the NnrE/AIBP family.</text>
</comment>
<comment type="catalytic activity">
    <reaction evidence="1 18">
        <text>(6R)-NADHX = (6S)-NADHX</text>
        <dbReference type="Rhea" id="RHEA:32215"/>
        <dbReference type="ChEBI" id="CHEBI:64074"/>
        <dbReference type="ChEBI" id="CHEBI:64075"/>
        <dbReference type="EC" id="5.1.99.6"/>
    </reaction>
</comment>
<comment type="catalytic activity">
    <reaction evidence="16 17 18">
        <text>(6S)-NADPHX + ADP = AMP + phosphate + NADPH + H(+)</text>
        <dbReference type="Rhea" id="RHEA:32235"/>
        <dbReference type="ChEBI" id="CHEBI:15378"/>
        <dbReference type="ChEBI" id="CHEBI:43474"/>
        <dbReference type="ChEBI" id="CHEBI:57783"/>
        <dbReference type="ChEBI" id="CHEBI:64076"/>
        <dbReference type="ChEBI" id="CHEBI:456215"/>
        <dbReference type="ChEBI" id="CHEBI:456216"/>
        <dbReference type="EC" id="4.2.1.136"/>
    </reaction>
</comment>
<gene>
    <name evidence="17" type="primary">nnrD</name>
    <name evidence="22" type="ORF">QMY55_15795</name>
</gene>
<feature type="domain" description="YjeF C-terminal" evidence="20">
    <location>
        <begin position="254"/>
        <end position="522"/>
    </location>
</feature>
<comment type="subunit">
    <text evidence="17">Homotetramer.</text>
</comment>
<keyword evidence="10 17" id="KW-0520">NAD</keyword>
<evidence type="ECO:0000313" key="22">
    <source>
        <dbReference type="EMBL" id="WHS63974.1"/>
    </source>
</evidence>
<dbReference type="PROSITE" id="PS51383">
    <property type="entry name" value="YJEF_C_3"/>
    <property type="match status" value="1"/>
</dbReference>
<dbReference type="InterPro" id="IPR029056">
    <property type="entry name" value="Ribokinase-like"/>
</dbReference>
<comment type="similarity">
    <text evidence="17">Belongs to the NnrD/CARKD family.</text>
</comment>
<comment type="catalytic activity">
    <reaction evidence="2 18">
        <text>(6R)-NADPHX = (6S)-NADPHX</text>
        <dbReference type="Rhea" id="RHEA:32227"/>
        <dbReference type="ChEBI" id="CHEBI:64076"/>
        <dbReference type="ChEBI" id="CHEBI:64077"/>
        <dbReference type="EC" id="5.1.99.6"/>
    </reaction>
</comment>
<evidence type="ECO:0000256" key="15">
    <source>
        <dbReference type="ARBA" id="ARBA00048238"/>
    </source>
</evidence>
<dbReference type="InterPro" id="IPR030677">
    <property type="entry name" value="Nnr"/>
</dbReference>
<dbReference type="Gene3D" id="3.40.50.10260">
    <property type="entry name" value="YjeF N-terminal domain"/>
    <property type="match status" value="1"/>
</dbReference>
<feature type="binding site" evidence="17">
    <location>
        <position position="349"/>
    </location>
    <ligand>
        <name>(6S)-NADPHX</name>
        <dbReference type="ChEBI" id="CHEBI:64076"/>
    </ligand>
</feature>
<name>A0ABY8SLL9_9BURK</name>
<evidence type="ECO:0000256" key="12">
    <source>
        <dbReference type="ARBA" id="ARBA00023239"/>
    </source>
</evidence>
<evidence type="ECO:0000256" key="14">
    <source>
        <dbReference type="ARBA" id="ARBA00025153"/>
    </source>
</evidence>
<dbReference type="InterPro" id="IPR000631">
    <property type="entry name" value="CARKD"/>
</dbReference>
<evidence type="ECO:0000256" key="19">
    <source>
        <dbReference type="SAM" id="MobiDB-lite"/>
    </source>
</evidence>
<dbReference type="CDD" id="cd01171">
    <property type="entry name" value="YXKO-related"/>
    <property type="match status" value="1"/>
</dbReference>
<evidence type="ECO:0000256" key="17">
    <source>
        <dbReference type="HAMAP-Rule" id="MF_01965"/>
    </source>
</evidence>
<evidence type="ECO:0000313" key="23">
    <source>
        <dbReference type="Proteomes" id="UP001240697"/>
    </source>
</evidence>
<evidence type="ECO:0000256" key="5">
    <source>
        <dbReference type="ARBA" id="ARBA00022723"/>
    </source>
</evidence>
<feature type="binding site" evidence="17">
    <location>
        <begin position="442"/>
        <end position="446"/>
    </location>
    <ligand>
        <name>AMP</name>
        <dbReference type="ChEBI" id="CHEBI:456215"/>
    </ligand>
</feature>
<keyword evidence="11 18" id="KW-0413">Isomerase</keyword>
<dbReference type="Proteomes" id="UP001240697">
    <property type="component" value="Chromosome"/>
</dbReference>
<feature type="region of interest" description="Disordered" evidence="19">
    <location>
        <begin position="247"/>
        <end position="272"/>
    </location>
</feature>
<organism evidence="22 23">
    <name type="scientific">Comamonas resistens</name>
    <dbReference type="NCBI Taxonomy" id="3046670"/>
    <lineage>
        <taxon>Bacteria</taxon>
        <taxon>Pseudomonadati</taxon>
        <taxon>Pseudomonadota</taxon>
        <taxon>Betaproteobacteria</taxon>
        <taxon>Burkholderiales</taxon>
        <taxon>Comamonadaceae</taxon>
        <taxon>Comamonas</taxon>
    </lineage>
</organism>
<keyword evidence="5 18" id="KW-0479">Metal-binding</keyword>
<reference evidence="22 23" key="1">
    <citation type="submission" date="2023-05" db="EMBL/GenBank/DDBJ databases">
        <authorList>
            <person name="Yin Y."/>
            <person name="Lu Z."/>
        </authorList>
    </citation>
    <scope>NUCLEOTIDE SEQUENCE [LARGE SCALE GENOMIC DNA]</scope>
    <source>
        <strain evidence="22 23">ZM22</strain>
    </source>
</reference>
<evidence type="ECO:0000256" key="16">
    <source>
        <dbReference type="ARBA" id="ARBA00049209"/>
    </source>
</evidence>
<feature type="binding site" evidence="17">
    <location>
        <position position="472"/>
    </location>
    <ligand>
        <name>(6S)-NADPHX</name>
        <dbReference type="ChEBI" id="CHEBI:64076"/>
    </ligand>
</feature>
<dbReference type="EC" id="4.2.1.136" evidence="17"/>
<dbReference type="InterPro" id="IPR004443">
    <property type="entry name" value="YjeF_N_dom"/>
</dbReference>
<evidence type="ECO:0000256" key="2">
    <source>
        <dbReference type="ARBA" id="ARBA00000909"/>
    </source>
</evidence>
<evidence type="ECO:0000256" key="13">
    <source>
        <dbReference type="ARBA" id="ARBA00023268"/>
    </source>
</evidence>
<proteinExistence type="inferred from homology"/>
<keyword evidence="8 17" id="KW-0521">NADP</keyword>
<dbReference type="PIRSF" id="PIRSF017184">
    <property type="entry name" value="Nnr"/>
    <property type="match status" value="1"/>
</dbReference>
<dbReference type="SUPFAM" id="SSF53613">
    <property type="entry name" value="Ribokinase-like"/>
    <property type="match status" value="1"/>
</dbReference>
<feature type="binding site" evidence="17">
    <location>
        <position position="294"/>
    </location>
    <ligand>
        <name>(6S)-NADPHX</name>
        <dbReference type="ChEBI" id="CHEBI:64076"/>
    </ligand>
</feature>
<dbReference type="Pfam" id="PF01256">
    <property type="entry name" value="Carb_kinase"/>
    <property type="match status" value="1"/>
</dbReference>
<comment type="function">
    <text evidence="17">Catalyzes the dehydration of the S-form of NAD(P)HX at the expense of ADP, which is converted to AMP. Together with NAD(P)HX epimerase, which catalyzes the epimerization of the S- and R-forms, the enzyme allows the repair of both epimers of NAD(P)HX, a damaged form of NAD(P)H that is a result of enzymatic or heat-dependent hydration.</text>
</comment>
<dbReference type="RefSeq" id="WP_283485126.1">
    <property type="nucleotide sequence ID" value="NZ_CP125947.1"/>
</dbReference>
<evidence type="ECO:0000259" key="20">
    <source>
        <dbReference type="PROSITE" id="PS51383"/>
    </source>
</evidence>
<accession>A0ABY8SLL9</accession>
<evidence type="ECO:0000256" key="8">
    <source>
        <dbReference type="ARBA" id="ARBA00022857"/>
    </source>
</evidence>
<evidence type="ECO:0000256" key="9">
    <source>
        <dbReference type="ARBA" id="ARBA00022958"/>
    </source>
</evidence>
<dbReference type="SUPFAM" id="SSF64153">
    <property type="entry name" value="YjeF N-terminal domain-like"/>
    <property type="match status" value="1"/>
</dbReference>
<dbReference type="NCBIfam" id="TIGR00196">
    <property type="entry name" value="yjeF_cterm"/>
    <property type="match status" value="1"/>
</dbReference>
<comment type="catalytic activity">
    <reaction evidence="15 17 18">
        <text>(6S)-NADHX + ADP = AMP + phosphate + NADH + H(+)</text>
        <dbReference type="Rhea" id="RHEA:32223"/>
        <dbReference type="ChEBI" id="CHEBI:15378"/>
        <dbReference type="ChEBI" id="CHEBI:43474"/>
        <dbReference type="ChEBI" id="CHEBI:57945"/>
        <dbReference type="ChEBI" id="CHEBI:64074"/>
        <dbReference type="ChEBI" id="CHEBI:456215"/>
        <dbReference type="ChEBI" id="CHEBI:456216"/>
        <dbReference type="EC" id="4.2.1.136"/>
    </reaction>
</comment>
<keyword evidence="6 17" id="KW-0547">Nucleotide-binding</keyword>
<keyword evidence="13" id="KW-0511">Multifunctional enzyme</keyword>
<dbReference type="Pfam" id="PF03853">
    <property type="entry name" value="YjeF_N"/>
    <property type="match status" value="1"/>
</dbReference>
<evidence type="ECO:0000256" key="11">
    <source>
        <dbReference type="ARBA" id="ARBA00023235"/>
    </source>
</evidence>
<comment type="function">
    <text evidence="14 18">Bifunctional enzyme that catalyzes the epimerization of the S- and R-forms of NAD(P)HX and the dehydration of the S-form of NAD(P)HX at the expense of ADP, which is converted to AMP. This allows the repair of both epimers of NAD(P)HX, a damaged form of NAD(P)H that is a result of enzymatic or heat-dependent hydration.</text>
</comment>
<evidence type="ECO:0000256" key="18">
    <source>
        <dbReference type="PIRNR" id="PIRNR017184"/>
    </source>
</evidence>